<sequence length="83" mass="9268">MAISSHKVQIPAVSPPTRRGLSRILSAGYVGVSPNKFDQMVTDGRMPKAKRIDGRKVWDVRALDQFFEALPSDGDLENNPWDE</sequence>
<evidence type="ECO:0000313" key="2">
    <source>
        <dbReference type="Proteomes" id="UP000325187"/>
    </source>
</evidence>
<keyword evidence="2" id="KW-1185">Reference proteome</keyword>
<name>A0A5A7N170_9PROT</name>
<evidence type="ECO:0000313" key="1">
    <source>
        <dbReference type="EMBL" id="GER00899.1"/>
    </source>
</evidence>
<gene>
    <name evidence="1" type="ORF">JCM17845_15220</name>
</gene>
<dbReference type="EMBL" id="BKCM01000007">
    <property type="protein sequence ID" value="GER00899.1"/>
    <property type="molecule type" value="Genomic_DNA"/>
</dbReference>
<comment type="caution">
    <text evidence="1">The sequence shown here is derived from an EMBL/GenBank/DDBJ whole genome shotgun (WGS) entry which is preliminary data.</text>
</comment>
<proteinExistence type="predicted"/>
<dbReference type="Proteomes" id="UP000325187">
    <property type="component" value="Unassembled WGS sequence"/>
</dbReference>
<organism evidence="1 2">
    <name type="scientific">Iodidimonas gelatinilytica</name>
    <dbReference type="NCBI Taxonomy" id="1236966"/>
    <lineage>
        <taxon>Bacteria</taxon>
        <taxon>Pseudomonadati</taxon>
        <taxon>Pseudomonadota</taxon>
        <taxon>Alphaproteobacteria</taxon>
        <taxon>Iodidimonadales</taxon>
        <taxon>Iodidimonadaceae</taxon>
        <taxon>Iodidimonas</taxon>
    </lineage>
</organism>
<protein>
    <submittedName>
        <fullName evidence="1">Uncharacterized protein</fullName>
    </submittedName>
</protein>
<reference evidence="1 2" key="1">
    <citation type="submission" date="2019-09" db="EMBL/GenBank/DDBJ databases">
        <title>NBRP : Genome information of microbial organism related human and environment.</title>
        <authorList>
            <person name="Hattori M."/>
            <person name="Oshima K."/>
            <person name="Inaba H."/>
            <person name="Suda W."/>
            <person name="Sakamoto M."/>
            <person name="Iino T."/>
            <person name="Kitahara M."/>
            <person name="Oshida Y."/>
            <person name="Iida T."/>
            <person name="Kudo T."/>
            <person name="Itoh T."/>
            <person name="Ohkuma M."/>
        </authorList>
    </citation>
    <scope>NUCLEOTIDE SEQUENCE [LARGE SCALE GENOMIC DNA]</scope>
    <source>
        <strain evidence="1 2">Mie-1</strain>
    </source>
</reference>
<dbReference type="RefSeq" id="WP_042085218.1">
    <property type="nucleotide sequence ID" value="NZ_BKCM01000007.1"/>
</dbReference>
<dbReference type="AlphaFoldDB" id="A0A5A7N170"/>
<accession>A0A5A7N170</accession>